<dbReference type="Pfam" id="PF00145">
    <property type="entry name" value="DNA_methylase"/>
    <property type="match status" value="1"/>
</dbReference>
<dbReference type="SUPFAM" id="SSF53335">
    <property type="entry name" value="S-adenosyl-L-methionine-dependent methyltransferases"/>
    <property type="match status" value="1"/>
</dbReference>
<keyword evidence="6" id="KW-1258">Restriction-modification system evasion by virus</keyword>
<proteinExistence type="inferred from homology"/>
<evidence type="ECO:0000256" key="6">
    <source>
        <dbReference type="ARBA" id="ARBA00033479"/>
    </source>
</evidence>
<gene>
    <name evidence="10" type="ORF">UFOVP1121_41</name>
</gene>
<reference evidence="10" key="1">
    <citation type="submission" date="2020-05" db="EMBL/GenBank/DDBJ databases">
        <authorList>
            <person name="Chiriac C."/>
            <person name="Salcher M."/>
            <person name="Ghai R."/>
            <person name="Kavagutti S V."/>
        </authorList>
    </citation>
    <scope>NUCLEOTIDE SEQUENCE</scope>
</reference>
<comment type="similarity">
    <text evidence="7 8">Belongs to the class I-like SAM-binding methyltransferase superfamily. C5-methyltransferase family.</text>
</comment>
<sequence length="160" mass="17358">MRIGSLFSGYGGLDIAAQQYFGGELAWYSEIEPAACTILAAHHPGVPNLGDITKVDWAEVEPIDILTGGYPCQPFSQAGQRKGKEDERHLWPFVAVAIDALRPRIVVLENVRGHLTLGFGDVIAELSRMGYDARWGVVRASDAGAPHGRARIFIVAYPNG</sequence>
<evidence type="ECO:0000256" key="3">
    <source>
        <dbReference type="ARBA" id="ARBA00022679"/>
    </source>
</evidence>
<dbReference type="PANTHER" id="PTHR10629">
    <property type="entry name" value="CYTOSINE-SPECIFIC METHYLTRANSFERASE"/>
    <property type="match status" value="1"/>
</dbReference>
<organism evidence="10">
    <name type="scientific">uncultured Caudovirales phage</name>
    <dbReference type="NCBI Taxonomy" id="2100421"/>
    <lineage>
        <taxon>Viruses</taxon>
        <taxon>Duplodnaviria</taxon>
        <taxon>Heunggongvirae</taxon>
        <taxon>Uroviricota</taxon>
        <taxon>Caudoviricetes</taxon>
        <taxon>Peduoviridae</taxon>
        <taxon>Maltschvirus</taxon>
        <taxon>Maltschvirus maltsch</taxon>
    </lineage>
</organism>
<dbReference type="EMBL" id="LR797067">
    <property type="protein sequence ID" value="CAB4184701.1"/>
    <property type="molecule type" value="Genomic_DNA"/>
</dbReference>
<keyword evidence="2" id="KW-1090">Inhibition of host innate immune response by virus</keyword>
<dbReference type="PROSITE" id="PS00094">
    <property type="entry name" value="C5_MTASE_1"/>
    <property type="match status" value="1"/>
</dbReference>
<protein>
    <recommendedName>
        <fullName evidence="9">Cytosine-specific methyltransferase</fullName>
        <ecNumber evidence="9">2.1.1.37</ecNumber>
    </recommendedName>
</protein>
<dbReference type="PRINTS" id="PR00105">
    <property type="entry name" value="C5METTRFRASE"/>
</dbReference>
<evidence type="ECO:0000256" key="4">
    <source>
        <dbReference type="ARBA" id="ARBA00022691"/>
    </source>
</evidence>
<dbReference type="PROSITE" id="PS51679">
    <property type="entry name" value="SAM_MT_C5"/>
    <property type="match status" value="1"/>
</dbReference>
<evidence type="ECO:0000256" key="7">
    <source>
        <dbReference type="PROSITE-ProRule" id="PRU01016"/>
    </source>
</evidence>
<dbReference type="GO" id="GO:0052170">
    <property type="term" value="P:symbiont-mediated suppression of host innate immune response"/>
    <property type="evidence" value="ECO:0007669"/>
    <property type="project" value="UniProtKB-KW"/>
</dbReference>
<keyword evidence="3 7" id="KW-0808">Transferase</keyword>
<dbReference type="GO" id="GO:0003886">
    <property type="term" value="F:DNA (cytosine-5-)-methyltransferase activity"/>
    <property type="evidence" value="ECO:0007669"/>
    <property type="project" value="UniProtKB-EC"/>
</dbReference>
<dbReference type="GO" id="GO:0032259">
    <property type="term" value="P:methylation"/>
    <property type="evidence" value="ECO:0007669"/>
    <property type="project" value="UniProtKB-KW"/>
</dbReference>
<evidence type="ECO:0000256" key="9">
    <source>
        <dbReference type="RuleBase" id="RU000417"/>
    </source>
</evidence>
<evidence type="ECO:0000256" key="1">
    <source>
        <dbReference type="ARBA" id="ARBA00022603"/>
    </source>
</evidence>
<dbReference type="EC" id="2.1.1.37" evidence="9"/>
<accession>A0A6J5QTG2</accession>
<dbReference type="GO" id="GO:0044027">
    <property type="term" value="P:negative regulation of gene expression via chromosomal CpG island methylation"/>
    <property type="evidence" value="ECO:0007669"/>
    <property type="project" value="TreeGrafter"/>
</dbReference>
<dbReference type="NCBIfam" id="TIGR00675">
    <property type="entry name" value="dcm"/>
    <property type="match status" value="1"/>
</dbReference>
<evidence type="ECO:0000256" key="5">
    <source>
        <dbReference type="ARBA" id="ARBA00023280"/>
    </source>
</evidence>
<keyword evidence="2" id="KW-0945">Host-virus interaction</keyword>
<keyword evidence="1 7" id="KW-0489">Methyltransferase</keyword>
<dbReference type="InterPro" id="IPR018117">
    <property type="entry name" value="C5_DNA_meth_AS"/>
</dbReference>
<evidence type="ECO:0000313" key="10">
    <source>
        <dbReference type="EMBL" id="CAB4184701.1"/>
    </source>
</evidence>
<dbReference type="PANTHER" id="PTHR10629:SF52">
    <property type="entry name" value="DNA (CYTOSINE-5)-METHYLTRANSFERASE 1"/>
    <property type="match status" value="1"/>
</dbReference>
<comment type="catalytic activity">
    <reaction evidence="9">
        <text>a 2'-deoxycytidine in DNA + S-adenosyl-L-methionine = a 5-methyl-2'-deoxycytidine in DNA + S-adenosyl-L-homocysteine + H(+)</text>
        <dbReference type="Rhea" id="RHEA:13681"/>
        <dbReference type="Rhea" id="RHEA-COMP:11369"/>
        <dbReference type="Rhea" id="RHEA-COMP:11370"/>
        <dbReference type="ChEBI" id="CHEBI:15378"/>
        <dbReference type="ChEBI" id="CHEBI:57856"/>
        <dbReference type="ChEBI" id="CHEBI:59789"/>
        <dbReference type="ChEBI" id="CHEBI:85452"/>
        <dbReference type="ChEBI" id="CHEBI:85454"/>
        <dbReference type="EC" id="2.1.1.37"/>
    </reaction>
</comment>
<dbReference type="GO" id="GO:0099018">
    <property type="term" value="P:symbiont-mediated evasion of host restriction-modification system"/>
    <property type="evidence" value="ECO:0007669"/>
    <property type="project" value="UniProtKB-KW"/>
</dbReference>
<dbReference type="InterPro" id="IPR029063">
    <property type="entry name" value="SAM-dependent_MTases_sf"/>
</dbReference>
<name>A0A6J5QTG2_9CAUD</name>
<feature type="active site" evidence="7">
    <location>
        <position position="72"/>
    </location>
</feature>
<evidence type="ECO:0000256" key="2">
    <source>
        <dbReference type="ARBA" id="ARBA00022632"/>
    </source>
</evidence>
<evidence type="ECO:0000256" key="8">
    <source>
        <dbReference type="RuleBase" id="RU000416"/>
    </source>
</evidence>
<dbReference type="InterPro" id="IPR001525">
    <property type="entry name" value="C5_MeTfrase"/>
</dbReference>
<keyword evidence="4 7" id="KW-0949">S-adenosyl-L-methionine</keyword>
<dbReference type="Gene3D" id="3.40.50.150">
    <property type="entry name" value="Vaccinia Virus protein VP39"/>
    <property type="match status" value="1"/>
</dbReference>
<dbReference type="GO" id="GO:0003677">
    <property type="term" value="F:DNA binding"/>
    <property type="evidence" value="ECO:0007669"/>
    <property type="project" value="TreeGrafter"/>
</dbReference>
<dbReference type="InterPro" id="IPR050390">
    <property type="entry name" value="C5-Methyltransferase"/>
</dbReference>
<keyword evidence="5" id="KW-0899">Viral immunoevasion</keyword>